<sequence>MNDKNVMGGDCPVGRSSVISCQLSAKDTSQKKKIFKDQKEALGTQVSNIDNKSTQFVGSPVCPSLEDGFGGSINIGRNLMGTRGELHGEIPHRVHLRCRSSWLIGERTGRREYELIVIALCGRRICTFFHRLSVFQGIQASRQKARGFRKRYPKLLAAKFLCKLLQLLSLCNPKFWRPAFSETSSFSPDGALPAVRLIFCKLSSAFGECKGISSRVLRQVFDWPSTVLRVAFDNSRSVVEGQSKDSRRVPEEGNTQVGKNFGNRSNLAQIILRHQPTYRQVDAMVDMTLNQGGVALRALKPYTIYLTALNVLFCVCLAHARQSSSPEAAYGVAFQKSYPITGTVLNATDDIPLDGATVSIKGKQNIVLTNADGKFRILATDSTSVLVISYVGYQTAEIPFTNSNNNPLTIRLESNGTQLEEVQVSTGYQTLPKERATGSFVQIDNELLNRRVSTNILDRLDGVTSGLIFNKNPESRSPITIRGNSTIFANPSPLIVLDNYPYEGDPANINPNDIESVSVLKDAAAASIWGVRAGNGVIVITTKKGTNNAKPSISLNSNLTVGQKPNLYYPGQLSSAEFIEVEKFLFGQGFYWNIADGFSAISPVVSMLHEHQMGRLDDAQLDAELAALGNKDVRNDLDRYIYRRSINQQYALNIAGGGKNNRYFISGGYDKNVMNLVSDSRERFTLTANNTIDLNDRLSVTTGMILTNASERRNNSIYTVPRYPYESLADDNGNPLATIKDLRSSFIDTAGNGKLLNWQYIPLNERHPNQHERTTDYRFNASLDYKLIPSLQFSGSYLYQKGVTQVETNNSVSSYYTRNMINSYSRIDPSSGEMVSPVPYGTILDRSYADYRNHVGRMQLSFSRDFGPDHSINAIAGFEIREYRSFGTGLRHYGYNNETATNANASINFNELYAQFYGWSSLRIPANTHSSGSVDRNRSFYANASYRWKSRYIFSGSMRRDEANIFGVKTNQKGVPLWSAGLSWDVGNEPFFNSGSLSQLKLRATYGYNGNTDRNTTAFLTVLADAAINSFGRNYYLIMNPPNPSLRWEKVGVLNMAVDFASRKNRVNGSIEYYRKSSRDLIANSPISPQTGLTSFRGNSANMVTNGLDIQLTTVNIDRVLKWKTQWLLNYVKDKVTGYRLRPPNNRDIVRGNYSNPLEGFPLNALFGFPYAGLNENGDPRGYLNGNITQDYRAIATNTDPSNLTYLGTSSPQYFGSIINTFDYGNWNLSVNIVYRAGYHFRKPGINFGDLPANYRQADFANRWQQPGDEQHTTVPRMVYPADQYRDLFYTYSNVLVERGDHVRLQDIRLGYTINGGTPQRFWKRLQLYVYANNLGLLWTASRADLDPDSPTGIPPSKSFSLGLMLDF</sequence>
<accession>A0ABV6HMW7</accession>
<evidence type="ECO:0000313" key="10">
    <source>
        <dbReference type="Proteomes" id="UP001589774"/>
    </source>
</evidence>
<evidence type="ECO:0000256" key="2">
    <source>
        <dbReference type="ARBA" id="ARBA00022448"/>
    </source>
</evidence>
<keyword evidence="2 7" id="KW-0813">Transport</keyword>
<dbReference type="NCBIfam" id="TIGR04057">
    <property type="entry name" value="SusC_RagA_signa"/>
    <property type="match status" value="1"/>
</dbReference>
<dbReference type="InterPro" id="IPR036942">
    <property type="entry name" value="Beta-barrel_TonB_sf"/>
</dbReference>
<evidence type="ECO:0000256" key="3">
    <source>
        <dbReference type="ARBA" id="ARBA00022452"/>
    </source>
</evidence>
<evidence type="ECO:0000256" key="7">
    <source>
        <dbReference type="PROSITE-ProRule" id="PRU01360"/>
    </source>
</evidence>
<dbReference type="InterPro" id="IPR023997">
    <property type="entry name" value="TonB-dep_OMP_SusC/RagA_CS"/>
</dbReference>
<keyword evidence="10" id="KW-1185">Reference proteome</keyword>
<dbReference type="NCBIfam" id="TIGR04056">
    <property type="entry name" value="OMP_RagA_SusC"/>
    <property type="match status" value="1"/>
</dbReference>
<name>A0ABV6HMW7_9SPHI</name>
<dbReference type="InterPro" id="IPR023996">
    <property type="entry name" value="TonB-dep_OMP_SusC/RagA"/>
</dbReference>
<dbReference type="Gene3D" id="2.40.170.20">
    <property type="entry name" value="TonB-dependent receptor, beta-barrel domain"/>
    <property type="match status" value="1"/>
</dbReference>
<dbReference type="EMBL" id="JBHLWO010000002">
    <property type="protein sequence ID" value="MFC0320222.1"/>
    <property type="molecule type" value="Genomic_DNA"/>
</dbReference>
<evidence type="ECO:0000256" key="6">
    <source>
        <dbReference type="ARBA" id="ARBA00023237"/>
    </source>
</evidence>
<evidence type="ECO:0000256" key="5">
    <source>
        <dbReference type="ARBA" id="ARBA00023136"/>
    </source>
</evidence>
<dbReference type="SUPFAM" id="SSF49464">
    <property type="entry name" value="Carboxypeptidase regulatory domain-like"/>
    <property type="match status" value="1"/>
</dbReference>
<dbReference type="Gene3D" id="2.60.40.1120">
    <property type="entry name" value="Carboxypeptidase-like, regulatory domain"/>
    <property type="match status" value="1"/>
</dbReference>
<dbReference type="SUPFAM" id="SSF56935">
    <property type="entry name" value="Porins"/>
    <property type="match status" value="1"/>
</dbReference>
<dbReference type="InterPro" id="IPR008969">
    <property type="entry name" value="CarboxyPept-like_regulatory"/>
</dbReference>
<reference evidence="9 10" key="1">
    <citation type="submission" date="2024-09" db="EMBL/GenBank/DDBJ databases">
        <authorList>
            <person name="Sun Q."/>
            <person name="Mori K."/>
        </authorList>
    </citation>
    <scope>NUCLEOTIDE SEQUENCE [LARGE SCALE GENOMIC DNA]</scope>
    <source>
        <strain evidence="9 10">CCM 7765</strain>
    </source>
</reference>
<comment type="caution">
    <text evidence="9">The sequence shown here is derived from an EMBL/GenBank/DDBJ whole genome shotgun (WGS) entry which is preliminary data.</text>
</comment>
<dbReference type="Gene3D" id="2.170.130.10">
    <property type="entry name" value="TonB-dependent receptor, plug domain"/>
    <property type="match status" value="1"/>
</dbReference>
<evidence type="ECO:0000259" key="8">
    <source>
        <dbReference type="Pfam" id="PF07715"/>
    </source>
</evidence>
<dbReference type="PROSITE" id="PS52016">
    <property type="entry name" value="TONB_DEPENDENT_REC_3"/>
    <property type="match status" value="1"/>
</dbReference>
<dbReference type="InterPro" id="IPR037066">
    <property type="entry name" value="Plug_dom_sf"/>
</dbReference>
<gene>
    <name evidence="9" type="ORF">ACFFI0_17990</name>
</gene>
<dbReference type="RefSeq" id="WP_377477415.1">
    <property type="nucleotide sequence ID" value="NZ_JBHLWO010000002.1"/>
</dbReference>
<dbReference type="InterPro" id="IPR012910">
    <property type="entry name" value="Plug_dom"/>
</dbReference>
<dbReference type="Pfam" id="PF13715">
    <property type="entry name" value="CarbopepD_reg_2"/>
    <property type="match status" value="1"/>
</dbReference>
<dbReference type="Proteomes" id="UP001589774">
    <property type="component" value="Unassembled WGS sequence"/>
</dbReference>
<dbReference type="Pfam" id="PF07715">
    <property type="entry name" value="Plug"/>
    <property type="match status" value="1"/>
</dbReference>
<evidence type="ECO:0000313" key="9">
    <source>
        <dbReference type="EMBL" id="MFC0320222.1"/>
    </source>
</evidence>
<organism evidence="9 10">
    <name type="scientific">Olivibacter oleidegradans</name>
    <dbReference type="NCBI Taxonomy" id="760123"/>
    <lineage>
        <taxon>Bacteria</taxon>
        <taxon>Pseudomonadati</taxon>
        <taxon>Bacteroidota</taxon>
        <taxon>Sphingobacteriia</taxon>
        <taxon>Sphingobacteriales</taxon>
        <taxon>Sphingobacteriaceae</taxon>
        <taxon>Olivibacter</taxon>
    </lineage>
</organism>
<feature type="domain" description="TonB-dependent receptor plug" evidence="8">
    <location>
        <begin position="433"/>
        <end position="537"/>
    </location>
</feature>
<evidence type="ECO:0000256" key="4">
    <source>
        <dbReference type="ARBA" id="ARBA00022692"/>
    </source>
</evidence>
<comment type="subcellular location">
    <subcellularLocation>
        <location evidence="1 7">Cell outer membrane</location>
        <topology evidence="1 7">Multi-pass membrane protein</topology>
    </subcellularLocation>
</comment>
<keyword evidence="6 7" id="KW-0998">Cell outer membrane</keyword>
<dbReference type="InterPro" id="IPR039426">
    <property type="entry name" value="TonB-dep_rcpt-like"/>
</dbReference>
<keyword evidence="3 7" id="KW-1134">Transmembrane beta strand</keyword>
<comment type="similarity">
    <text evidence="7">Belongs to the TonB-dependent receptor family.</text>
</comment>
<evidence type="ECO:0000256" key="1">
    <source>
        <dbReference type="ARBA" id="ARBA00004571"/>
    </source>
</evidence>
<protein>
    <submittedName>
        <fullName evidence="9">SusC/RagA family TonB-linked outer membrane protein</fullName>
    </submittedName>
</protein>
<keyword evidence="5 7" id="KW-0472">Membrane</keyword>
<keyword evidence="4 7" id="KW-0812">Transmembrane</keyword>
<proteinExistence type="inferred from homology"/>